<proteinExistence type="predicted"/>
<dbReference type="GO" id="GO:0016887">
    <property type="term" value="F:ATP hydrolysis activity"/>
    <property type="evidence" value="ECO:0007669"/>
    <property type="project" value="TreeGrafter"/>
</dbReference>
<feature type="region of interest" description="Disordered" evidence="3">
    <location>
        <begin position="180"/>
        <end position="229"/>
    </location>
</feature>
<organism evidence="5">
    <name type="scientific">Chromera velia CCMP2878</name>
    <dbReference type="NCBI Taxonomy" id="1169474"/>
    <lineage>
        <taxon>Eukaryota</taxon>
        <taxon>Sar</taxon>
        <taxon>Alveolata</taxon>
        <taxon>Colpodellida</taxon>
        <taxon>Chromeraceae</taxon>
        <taxon>Chromera</taxon>
    </lineage>
</organism>
<dbReference type="Pfam" id="PF17862">
    <property type="entry name" value="AAA_lid_3"/>
    <property type="match status" value="1"/>
</dbReference>
<dbReference type="EMBL" id="CDMZ01000209">
    <property type="protein sequence ID" value="CEM09183.1"/>
    <property type="molecule type" value="Genomic_DNA"/>
</dbReference>
<evidence type="ECO:0000256" key="2">
    <source>
        <dbReference type="ARBA" id="ARBA00022840"/>
    </source>
</evidence>
<dbReference type="VEuPathDB" id="CryptoDB:Cvel_2969"/>
<keyword evidence="2" id="KW-0067">ATP-binding</keyword>
<dbReference type="PANTHER" id="PTHR23077:SF171">
    <property type="entry name" value="NUCLEAR VALOSIN-CONTAINING PROTEIN-LIKE"/>
    <property type="match status" value="1"/>
</dbReference>
<dbReference type="AlphaFoldDB" id="A0A0G4F8W3"/>
<evidence type="ECO:0000259" key="4">
    <source>
        <dbReference type="Pfam" id="PF17862"/>
    </source>
</evidence>
<sequence>MGFPDYDERLAILKLHTAHMKLQGNVKLQDIAQRTRGLSGADLQKICTEALIAGLRDQVDTEEAEELAHVTFRTLEGYRKGLEASGALLEGQKMKIYSLKAKVELQVCLGDLFGQASEWHKENIKTEIVSAMSQEGIDASLNIHIQKKNTSPKLKAHIRADSAFGGRKFSVRGKAICLPTADSSPKTSTKRRMKQCEAEDSTKKAKEADKGTDSEDDDDQDGDGKETVG</sequence>
<accession>A0A0G4F8W3</accession>
<evidence type="ECO:0000313" key="5">
    <source>
        <dbReference type="EMBL" id="CEM09183.1"/>
    </source>
</evidence>
<dbReference type="SUPFAM" id="SSF52540">
    <property type="entry name" value="P-loop containing nucleoside triphosphate hydrolases"/>
    <property type="match status" value="1"/>
</dbReference>
<dbReference type="PANTHER" id="PTHR23077">
    <property type="entry name" value="AAA-FAMILY ATPASE"/>
    <property type="match status" value="1"/>
</dbReference>
<evidence type="ECO:0000256" key="1">
    <source>
        <dbReference type="ARBA" id="ARBA00022741"/>
    </source>
</evidence>
<keyword evidence="1" id="KW-0547">Nucleotide-binding</keyword>
<dbReference type="GO" id="GO:0005524">
    <property type="term" value="F:ATP binding"/>
    <property type="evidence" value="ECO:0007669"/>
    <property type="project" value="UniProtKB-KW"/>
</dbReference>
<dbReference type="InterPro" id="IPR027417">
    <property type="entry name" value="P-loop_NTPase"/>
</dbReference>
<reference evidence="5" key="1">
    <citation type="submission" date="2014-11" db="EMBL/GenBank/DDBJ databases">
        <authorList>
            <person name="Otto D Thomas"/>
            <person name="Naeem Raeece"/>
        </authorList>
    </citation>
    <scope>NUCLEOTIDE SEQUENCE</scope>
</reference>
<dbReference type="InterPro" id="IPR041569">
    <property type="entry name" value="AAA_lid_3"/>
</dbReference>
<dbReference type="Gene3D" id="1.10.8.60">
    <property type="match status" value="1"/>
</dbReference>
<gene>
    <name evidence="5" type="ORF">Cvel_2969</name>
</gene>
<feature type="compositionally biased region" description="Basic and acidic residues" evidence="3">
    <location>
        <begin position="194"/>
        <end position="213"/>
    </location>
</feature>
<name>A0A0G4F8W3_9ALVE</name>
<evidence type="ECO:0000256" key="3">
    <source>
        <dbReference type="SAM" id="MobiDB-lite"/>
    </source>
</evidence>
<dbReference type="InterPro" id="IPR050168">
    <property type="entry name" value="AAA_ATPase_domain"/>
</dbReference>
<protein>
    <recommendedName>
        <fullName evidence="4">AAA ATPase AAA+ lid domain-containing protein</fullName>
    </recommendedName>
</protein>
<feature type="domain" description="AAA ATPase AAA+ lid" evidence="4">
    <location>
        <begin position="25"/>
        <end position="65"/>
    </location>
</feature>